<dbReference type="Pfam" id="PF08308">
    <property type="entry name" value="PEGA"/>
    <property type="match status" value="1"/>
</dbReference>
<dbReference type="SUPFAM" id="SSF48452">
    <property type="entry name" value="TPR-like"/>
    <property type="match status" value="1"/>
</dbReference>
<proteinExistence type="predicted"/>
<keyword evidence="6" id="KW-1185">Reference proteome</keyword>
<gene>
    <name evidence="5" type="ORF">CAP_1674</name>
</gene>
<evidence type="ECO:0000256" key="1">
    <source>
        <dbReference type="PROSITE-ProRule" id="PRU00339"/>
    </source>
</evidence>
<evidence type="ECO:0000256" key="3">
    <source>
        <dbReference type="SAM" id="SignalP"/>
    </source>
</evidence>
<dbReference type="eggNOG" id="COG4700">
    <property type="taxonomic scope" value="Bacteria"/>
</dbReference>
<dbReference type="Gene3D" id="1.25.40.10">
    <property type="entry name" value="Tetratricopeptide repeat domain"/>
    <property type="match status" value="1"/>
</dbReference>
<sequence length="337" mass="34732">MKEMRLLRALLLSAACAALVSISPRPAGAQVNSQRRAEAQKVAAPGQVALQQKRFAEAIEPLQRAVAIDPGPLLRLDLARAFTGAKRFVEANAILQEIANGPAETPLAKGTQTTARKLLADLGPRIPGIQVLVSGPAPSAARILIDGKETDARSEVPLDPGEHTVRVEAEGFTSAERRPTLAEGEHLRVELTLEPDAAVMKKKEEAAKAARALQPLPSSSSKPPLPALIALGAGAAGVAVGSVFGILAFTGTASTKDHCAGNICPNERDVVDSRDAALRNGTISTVGFVVGGVGIATGLVLLVTSTSSSRPTTSPARDAATLRPWIGAGQAGVVGTF</sequence>
<keyword evidence="2" id="KW-0472">Membrane</keyword>
<feature type="domain" description="PEGA" evidence="4">
    <location>
        <begin position="138"/>
        <end position="195"/>
    </location>
</feature>
<dbReference type="OrthoDB" id="5509790at2"/>
<keyword evidence="2" id="KW-1133">Transmembrane helix</keyword>
<dbReference type="STRING" id="1192034.CAP_1674"/>
<feature type="transmembrane region" description="Helical" evidence="2">
    <location>
        <begin position="283"/>
        <end position="303"/>
    </location>
</feature>
<evidence type="ECO:0000313" key="6">
    <source>
        <dbReference type="Proteomes" id="UP000019678"/>
    </source>
</evidence>
<dbReference type="EMBL" id="ASRX01000015">
    <property type="protein sequence ID" value="EYF06544.1"/>
    <property type="molecule type" value="Genomic_DNA"/>
</dbReference>
<dbReference type="Proteomes" id="UP000019678">
    <property type="component" value="Unassembled WGS sequence"/>
</dbReference>
<keyword evidence="2" id="KW-0812">Transmembrane</keyword>
<dbReference type="InterPro" id="IPR011990">
    <property type="entry name" value="TPR-like_helical_dom_sf"/>
</dbReference>
<feature type="repeat" description="TPR" evidence="1">
    <location>
        <begin position="39"/>
        <end position="72"/>
    </location>
</feature>
<dbReference type="AlphaFoldDB" id="A0A017TBG1"/>
<feature type="chain" id="PRO_5001497078" description="PEGA domain-containing protein" evidence="3">
    <location>
        <begin position="30"/>
        <end position="337"/>
    </location>
</feature>
<dbReference type="InterPro" id="IPR013229">
    <property type="entry name" value="PEGA"/>
</dbReference>
<keyword evidence="1" id="KW-0802">TPR repeat</keyword>
<dbReference type="InterPro" id="IPR019734">
    <property type="entry name" value="TPR_rpt"/>
</dbReference>
<feature type="transmembrane region" description="Helical" evidence="2">
    <location>
        <begin position="225"/>
        <end position="249"/>
    </location>
</feature>
<organism evidence="5 6">
    <name type="scientific">Chondromyces apiculatus DSM 436</name>
    <dbReference type="NCBI Taxonomy" id="1192034"/>
    <lineage>
        <taxon>Bacteria</taxon>
        <taxon>Pseudomonadati</taxon>
        <taxon>Myxococcota</taxon>
        <taxon>Polyangia</taxon>
        <taxon>Polyangiales</taxon>
        <taxon>Polyangiaceae</taxon>
        <taxon>Chondromyces</taxon>
    </lineage>
</organism>
<dbReference type="Pfam" id="PF14559">
    <property type="entry name" value="TPR_19"/>
    <property type="match status" value="1"/>
</dbReference>
<protein>
    <recommendedName>
        <fullName evidence="4">PEGA domain-containing protein</fullName>
    </recommendedName>
</protein>
<evidence type="ECO:0000313" key="5">
    <source>
        <dbReference type="EMBL" id="EYF06544.1"/>
    </source>
</evidence>
<evidence type="ECO:0000256" key="2">
    <source>
        <dbReference type="SAM" id="Phobius"/>
    </source>
</evidence>
<feature type="signal peptide" evidence="3">
    <location>
        <begin position="1"/>
        <end position="29"/>
    </location>
</feature>
<dbReference type="PROSITE" id="PS50005">
    <property type="entry name" value="TPR"/>
    <property type="match status" value="1"/>
</dbReference>
<comment type="caution">
    <text evidence="5">The sequence shown here is derived from an EMBL/GenBank/DDBJ whole genome shotgun (WGS) entry which is preliminary data.</text>
</comment>
<keyword evidence="3" id="KW-0732">Signal</keyword>
<evidence type="ECO:0000259" key="4">
    <source>
        <dbReference type="Pfam" id="PF08308"/>
    </source>
</evidence>
<accession>A0A017TBG1</accession>
<reference evidence="5 6" key="1">
    <citation type="submission" date="2013-05" db="EMBL/GenBank/DDBJ databases">
        <title>Genome assembly of Chondromyces apiculatus DSM 436.</title>
        <authorList>
            <person name="Sharma G."/>
            <person name="Khatri I."/>
            <person name="Kaur C."/>
            <person name="Mayilraj S."/>
            <person name="Subramanian S."/>
        </authorList>
    </citation>
    <scope>NUCLEOTIDE SEQUENCE [LARGE SCALE GENOMIC DNA]</scope>
    <source>
        <strain evidence="5 6">DSM 436</strain>
    </source>
</reference>
<name>A0A017TBG1_9BACT</name>